<protein>
    <submittedName>
        <fullName evidence="1">NADH dehydrogenase [ubiquinone] 1 alpha subcomplex assembly factor 8</fullName>
    </submittedName>
</protein>
<accession>A0A5A9PRV7</accession>
<keyword evidence="1" id="KW-0830">Ubiquinone</keyword>
<gene>
    <name evidence="1" type="ORF">E1301_Tti010618</name>
</gene>
<dbReference type="PANTHER" id="PTHR34561:SF1">
    <property type="entry name" value="NADH DEHYDROGENASE [UBIQUINONE] 1 ALPHA SUBCOMPLEX ASSEMBLY FACTOR 8"/>
    <property type="match status" value="1"/>
</dbReference>
<dbReference type="PANTHER" id="PTHR34561">
    <property type="entry name" value="NADH DEHYDROGENASE [UBIQUINONE] 1 ALPHA SUBCOMPLEX ASSEMBLY FACTOR 8"/>
    <property type="match status" value="1"/>
</dbReference>
<reference evidence="1 2" key="1">
    <citation type="journal article" date="2019" name="Mol. Ecol. Resour.">
        <title>Chromosome-level genome assembly of Triplophysa tibetana, a fish adapted to the harsh high-altitude environment of the Tibetan Plateau.</title>
        <authorList>
            <person name="Yang X."/>
            <person name="Liu H."/>
            <person name="Ma Z."/>
            <person name="Zou Y."/>
            <person name="Zou M."/>
            <person name="Mao Y."/>
            <person name="Li X."/>
            <person name="Wang H."/>
            <person name="Chen T."/>
            <person name="Wang W."/>
            <person name="Yang R."/>
        </authorList>
    </citation>
    <scope>NUCLEOTIDE SEQUENCE [LARGE SCALE GENOMIC DNA]</scope>
    <source>
        <strain evidence="1">TTIB1903HZAU</strain>
        <tissue evidence="1">Muscle</tissue>
    </source>
</reference>
<keyword evidence="2" id="KW-1185">Reference proteome</keyword>
<sequence length="73" mass="7862">MSGSNVWTRSGARLRLFPEMFAQCSAEAAFYGKCVATTTTGKQELTKNMCAKEFGALKSCFQSAVSLSVNPSK</sequence>
<proteinExistence type="predicted"/>
<evidence type="ECO:0000313" key="2">
    <source>
        <dbReference type="Proteomes" id="UP000324632"/>
    </source>
</evidence>
<dbReference type="Proteomes" id="UP000324632">
    <property type="component" value="Chromosome 1"/>
</dbReference>
<organism evidence="1 2">
    <name type="scientific">Triplophysa tibetana</name>
    <dbReference type="NCBI Taxonomy" id="1572043"/>
    <lineage>
        <taxon>Eukaryota</taxon>
        <taxon>Metazoa</taxon>
        <taxon>Chordata</taxon>
        <taxon>Craniata</taxon>
        <taxon>Vertebrata</taxon>
        <taxon>Euteleostomi</taxon>
        <taxon>Actinopterygii</taxon>
        <taxon>Neopterygii</taxon>
        <taxon>Teleostei</taxon>
        <taxon>Ostariophysi</taxon>
        <taxon>Cypriniformes</taxon>
        <taxon>Nemacheilidae</taxon>
        <taxon>Triplophysa</taxon>
    </lineage>
</organism>
<dbReference type="EMBL" id="SOYY01000001">
    <property type="protein sequence ID" value="KAA0725004.1"/>
    <property type="molecule type" value="Genomic_DNA"/>
</dbReference>
<dbReference type="GO" id="GO:0005739">
    <property type="term" value="C:mitochondrion"/>
    <property type="evidence" value="ECO:0007669"/>
    <property type="project" value="InterPro"/>
</dbReference>
<dbReference type="GO" id="GO:0032981">
    <property type="term" value="P:mitochondrial respiratory chain complex I assembly"/>
    <property type="evidence" value="ECO:0007669"/>
    <property type="project" value="InterPro"/>
</dbReference>
<name>A0A5A9PRV7_9TELE</name>
<dbReference type="InterPro" id="IPR034595">
    <property type="entry name" value="NDUFAF8"/>
</dbReference>
<comment type="caution">
    <text evidence="1">The sequence shown here is derived from an EMBL/GenBank/DDBJ whole genome shotgun (WGS) entry which is preliminary data.</text>
</comment>
<dbReference type="AlphaFoldDB" id="A0A5A9PRV7"/>
<evidence type="ECO:0000313" key="1">
    <source>
        <dbReference type="EMBL" id="KAA0725004.1"/>
    </source>
</evidence>